<dbReference type="EMBL" id="JACJPW010000027">
    <property type="protein sequence ID" value="MBD2181852.1"/>
    <property type="molecule type" value="Genomic_DNA"/>
</dbReference>
<accession>A0A926ZH68</accession>
<dbReference type="AlphaFoldDB" id="A0A926ZH68"/>
<proteinExistence type="predicted"/>
<dbReference type="RefSeq" id="WP_190464664.1">
    <property type="nucleotide sequence ID" value="NZ_JACJPW010000027.1"/>
</dbReference>
<evidence type="ECO:0000313" key="2">
    <source>
        <dbReference type="Proteomes" id="UP000641646"/>
    </source>
</evidence>
<reference evidence="1" key="1">
    <citation type="journal article" date="2015" name="ISME J.">
        <title>Draft Genome Sequence of Streptomyces incarnatus NRRL8089, which Produces the Nucleoside Antibiotic Sinefungin.</title>
        <authorList>
            <person name="Oshima K."/>
            <person name="Hattori M."/>
            <person name="Shimizu H."/>
            <person name="Fukuda K."/>
            <person name="Nemoto M."/>
            <person name="Inagaki K."/>
            <person name="Tamura T."/>
        </authorList>
    </citation>
    <scope>NUCLEOTIDE SEQUENCE</scope>
    <source>
        <strain evidence="1">FACHB-1375</strain>
    </source>
</reference>
<comment type="caution">
    <text evidence="1">The sequence shown here is derived from an EMBL/GenBank/DDBJ whole genome shotgun (WGS) entry which is preliminary data.</text>
</comment>
<evidence type="ECO:0000313" key="1">
    <source>
        <dbReference type="EMBL" id="MBD2181852.1"/>
    </source>
</evidence>
<keyword evidence="2" id="KW-1185">Reference proteome</keyword>
<name>A0A926ZH68_9CYAN</name>
<organism evidence="1 2">
    <name type="scientific">Aerosakkonema funiforme FACHB-1375</name>
    <dbReference type="NCBI Taxonomy" id="2949571"/>
    <lineage>
        <taxon>Bacteria</taxon>
        <taxon>Bacillati</taxon>
        <taxon>Cyanobacteriota</taxon>
        <taxon>Cyanophyceae</taxon>
        <taxon>Oscillatoriophycideae</taxon>
        <taxon>Aerosakkonematales</taxon>
        <taxon>Aerosakkonemataceae</taxon>
        <taxon>Aerosakkonema</taxon>
    </lineage>
</organism>
<dbReference type="Proteomes" id="UP000641646">
    <property type="component" value="Unassembled WGS sequence"/>
</dbReference>
<reference evidence="1" key="2">
    <citation type="submission" date="2020-08" db="EMBL/GenBank/DDBJ databases">
        <authorList>
            <person name="Chen M."/>
            <person name="Teng W."/>
            <person name="Zhao L."/>
            <person name="Hu C."/>
            <person name="Zhou Y."/>
            <person name="Han B."/>
            <person name="Song L."/>
            <person name="Shu W."/>
        </authorList>
    </citation>
    <scope>NUCLEOTIDE SEQUENCE</scope>
    <source>
        <strain evidence="1">FACHB-1375</strain>
    </source>
</reference>
<gene>
    <name evidence="1" type="ORF">H6G03_12165</name>
</gene>
<protein>
    <submittedName>
        <fullName evidence="1">Uncharacterized protein</fullName>
    </submittedName>
</protein>
<sequence length="375" mass="40392">MQFSHKAKFCNSLLLTVPLTFGFVGVFHQDVQAAPVRQGHQVALLQIDRSVALGNRAKPPTVVLVPGHGVNISFIPTGEIIEKIWLDNPQYATLDVDGCLSSQHSGRKCDSPGAQVVHLRRIVDLNFPGLHSTPDTTLTVVTRDASSGSRSGNRSVYTFRVAKGSGVPRYSVIEIVSDQGRAVANVANVVNVANNSAGTSEVSSVSYETLTTGMQVALAQGLLQYRSGLWYRINDFLLRLKAGTPLQMAMGLSGLNERIVSRLRDLGSGDGLDRSPIVPSAPVYSERDAAYRQPLPAVPPTSRRRSIPVSVPVYQAPQQVPVYSPVYQAPQQVPVYSPVNIAPVYQTPRLVPPAVTPYRSGTAGMTTPPFVPAAY</sequence>